<keyword evidence="3" id="KW-1185">Reference proteome</keyword>
<dbReference type="PANTHER" id="PTHR43539:SF78">
    <property type="entry name" value="FLAVIN-CONTAINING MONOOXYGENASE"/>
    <property type="match status" value="1"/>
</dbReference>
<evidence type="ECO:0000313" key="2">
    <source>
        <dbReference type="EMBL" id="KWZ38485.1"/>
    </source>
</evidence>
<evidence type="ECO:0000256" key="1">
    <source>
        <dbReference type="ARBA" id="ARBA00023002"/>
    </source>
</evidence>
<dbReference type="EMBL" id="LNJQ01000004">
    <property type="protein sequence ID" value="KWZ38485.1"/>
    <property type="molecule type" value="Genomic_DNA"/>
</dbReference>
<dbReference type="PANTHER" id="PTHR43539">
    <property type="entry name" value="FLAVIN-BINDING MONOOXYGENASE-LIKE PROTEIN (AFU_ORTHOLOGUE AFUA_4G09220)"/>
    <property type="match status" value="1"/>
</dbReference>
<dbReference type="Proteomes" id="UP000070255">
    <property type="component" value="Unassembled WGS sequence"/>
</dbReference>
<organism evidence="2 3">
    <name type="scientific">Burkholderia savannae</name>
    <dbReference type="NCBI Taxonomy" id="1637837"/>
    <lineage>
        <taxon>Bacteria</taxon>
        <taxon>Pseudomonadati</taxon>
        <taxon>Pseudomonadota</taxon>
        <taxon>Betaproteobacteria</taxon>
        <taxon>Burkholderiales</taxon>
        <taxon>Burkholderiaceae</taxon>
        <taxon>Burkholderia</taxon>
        <taxon>pseudomallei group</taxon>
    </lineage>
</organism>
<proteinExistence type="predicted"/>
<name>A0ABR5T5M1_9BURK</name>
<sequence>MTRSTESTRRDKRIDTVVIGAGHAGLCMSYVLQRERREHVVLEKARALEQWRSARWDSFRINSPLAYSRLMGQTDGFPGTRRSIPLEEIVRMWDACITQRRFPIREHCRVCSVERIEGGRFRIHVESDDGPQRYDALNVVAAPGNYQLVSIPDFARHLRTDVQQLHVGTYTNPSAVRDGSVLVVGGGQTGVQLSEELAGAGRRVYLATSRVEGTPRSYRGEDIMFWLDRIGLLRAPASPFAHSAGQHDRMPIVGHDHPISHHSLARLGVQLLGRLNGISPDGAIATFDEDLHANVACASQGCRELIDRIERWIASRNASERARYPPPTIEPAWQPYPPLLASTPPARLALREHGIRAVVWATGWRTDLSWLRIDAVRRALNSRGLPASCETPVEGFFWLGFHGLRTQSSGTVAGFHLDAPYIAARLRRRADTRS</sequence>
<dbReference type="PRINTS" id="PR00411">
    <property type="entry name" value="PNDRDTASEI"/>
</dbReference>
<keyword evidence="1" id="KW-0560">Oxidoreductase</keyword>
<dbReference type="Gene3D" id="3.50.50.60">
    <property type="entry name" value="FAD/NAD(P)-binding domain"/>
    <property type="match status" value="2"/>
</dbReference>
<dbReference type="InterPro" id="IPR050982">
    <property type="entry name" value="Auxin_biosynth/cation_transpt"/>
</dbReference>
<dbReference type="RefSeq" id="WP_060822895.1">
    <property type="nucleotide sequence ID" value="NZ_LNJQ01000004.1"/>
</dbReference>
<comment type="caution">
    <text evidence="2">The sequence shown here is derived from an EMBL/GenBank/DDBJ whole genome shotgun (WGS) entry which is preliminary data.</text>
</comment>
<dbReference type="PRINTS" id="PR00368">
    <property type="entry name" value="FADPNR"/>
</dbReference>
<dbReference type="SUPFAM" id="SSF51905">
    <property type="entry name" value="FAD/NAD(P)-binding domain"/>
    <property type="match status" value="2"/>
</dbReference>
<reference evidence="2 3" key="1">
    <citation type="submission" date="2015-11" db="EMBL/GenBank/DDBJ databases">
        <authorList>
            <person name="Sahl J."/>
            <person name="Wagner D."/>
            <person name="Keim P."/>
        </authorList>
    </citation>
    <scope>NUCLEOTIDE SEQUENCE [LARGE SCALE GENOMIC DNA]</scope>
    <source>
        <strain evidence="2 3">BDU18</strain>
    </source>
</reference>
<protein>
    <submittedName>
        <fullName evidence="2">Flavoprotein</fullName>
    </submittedName>
</protein>
<accession>A0ABR5T5M1</accession>
<dbReference type="Pfam" id="PF13738">
    <property type="entry name" value="Pyr_redox_3"/>
    <property type="match status" value="1"/>
</dbReference>
<gene>
    <name evidence="2" type="ORF">WS72_27005</name>
</gene>
<dbReference type="InterPro" id="IPR036188">
    <property type="entry name" value="FAD/NAD-bd_sf"/>
</dbReference>
<evidence type="ECO:0000313" key="3">
    <source>
        <dbReference type="Proteomes" id="UP000070255"/>
    </source>
</evidence>